<dbReference type="InterPro" id="IPR027417">
    <property type="entry name" value="P-loop_NTPase"/>
</dbReference>
<feature type="domain" description="Helicase C-terminal" evidence="1">
    <location>
        <begin position="52"/>
        <end position="154"/>
    </location>
</feature>
<protein>
    <recommendedName>
        <fullName evidence="1">Helicase C-terminal domain-containing protein</fullName>
    </recommendedName>
</protein>
<dbReference type="Gene3D" id="3.40.50.300">
    <property type="entry name" value="P-loop containing nucleotide triphosphate hydrolases"/>
    <property type="match status" value="1"/>
</dbReference>
<sequence length="194" mass="22569">MMIPMMVPKTKEYIKFRKTGIVTIEGCELVGDTSLTKRLYSRMLCGHYNRDKLQTFGDLASSTKDRLIVFYNFNEELNSLKQITAELERPISEVNGHVKDLFAYENDSDSITFIQYQAGAMGLNLQKANKVVFFTLTDKSELYEQAKKRIHRIGQNRTCFYYLMMCCDSVEEAILQTLNQRKDFTDELFDECKV</sequence>
<comment type="caution">
    <text evidence="2">The sequence shown here is derived from an EMBL/GenBank/DDBJ whole genome shotgun (WGS) entry which is preliminary data.</text>
</comment>
<dbReference type="PANTHER" id="PTHR10799">
    <property type="entry name" value="SNF2/RAD54 HELICASE FAMILY"/>
    <property type="match status" value="1"/>
</dbReference>
<dbReference type="Pfam" id="PF00271">
    <property type="entry name" value="Helicase_C"/>
    <property type="match status" value="1"/>
</dbReference>
<evidence type="ECO:0000259" key="1">
    <source>
        <dbReference type="Pfam" id="PF00271"/>
    </source>
</evidence>
<reference evidence="2" key="1">
    <citation type="submission" date="2019-08" db="EMBL/GenBank/DDBJ databases">
        <authorList>
            <person name="Kucharzyk K."/>
            <person name="Murdoch R.W."/>
            <person name="Higgins S."/>
            <person name="Loffler F."/>
        </authorList>
    </citation>
    <scope>NUCLEOTIDE SEQUENCE</scope>
</reference>
<name>A0A645BYC4_9ZZZZ</name>
<organism evidence="2">
    <name type="scientific">bioreactor metagenome</name>
    <dbReference type="NCBI Taxonomy" id="1076179"/>
    <lineage>
        <taxon>unclassified sequences</taxon>
        <taxon>metagenomes</taxon>
        <taxon>ecological metagenomes</taxon>
    </lineage>
</organism>
<proteinExistence type="predicted"/>
<dbReference type="AlphaFoldDB" id="A0A645BYC4"/>
<accession>A0A645BYC4</accession>
<gene>
    <name evidence="2" type="ORF">SDC9_115044</name>
</gene>
<dbReference type="InterPro" id="IPR001650">
    <property type="entry name" value="Helicase_C-like"/>
</dbReference>
<dbReference type="EMBL" id="VSSQ01022068">
    <property type="protein sequence ID" value="MPM68113.1"/>
    <property type="molecule type" value="Genomic_DNA"/>
</dbReference>
<evidence type="ECO:0000313" key="2">
    <source>
        <dbReference type="EMBL" id="MPM68113.1"/>
    </source>
</evidence>
<dbReference type="SUPFAM" id="SSF52540">
    <property type="entry name" value="P-loop containing nucleoside triphosphate hydrolases"/>
    <property type="match status" value="1"/>
</dbReference>